<evidence type="ECO:0008006" key="3">
    <source>
        <dbReference type="Google" id="ProtNLM"/>
    </source>
</evidence>
<reference evidence="1 2" key="1">
    <citation type="submission" date="2020-03" db="EMBL/GenBank/DDBJ databases">
        <title>Draft genome sequence of environmentally isolated violet-colored cultures.</title>
        <authorList>
            <person name="Wilson H.S."/>
        </authorList>
    </citation>
    <scope>NUCLEOTIDE SEQUENCE [LARGE SCALE GENOMIC DNA]</scope>
    <source>
        <strain evidence="1 2">HSC-16F04</strain>
    </source>
</reference>
<dbReference type="RefSeq" id="WP_166828407.1">
    <property type="nucleotide sequence ID" value="NZ_JAAOLX010000008.1"/>
</dbReference>
<sequence length="176" mass="19209">MKYLIFSACLIAAFFWLQNKDESDTPATAITSARVNASAASESKKHWLARFYPEAGNQAAHAADPPAAESMAEARINGESRTPPIIRQAQNIAATPAELADHAAYQQYEARQNMQELAAFSKAVPAQIAQLQEDIRKGKALGIAPELIAQQERKVAELQAMRQQLLTAHPEINTGQ</sequence>
<protein>
    <recommendedName>
        <fullName evidence="3">Periplasmic heavy metal sensor</fullName>
    </recommendedName>
</protein>
<name>A0ABX0KYX1_9NEIS</name>
<comment type="caution">
    <text evidence="1">The sequence shown here is derived from an EMBL/GenBank/DDBJ whole genome shotgun (WGS) entry which is preliminary data.</text>
</comment>
<keyword evidence="2" id="KW-1185">Reference proteome</keyword>
<gene>
    <name evidence="1" type="ORF">HA050_16315</name>
</gene>
<dbReference type="Proteomes" id="UP000712570">
    <property type="component" value="Unassembled WGS sequence"/>
</dbReference>
<proteinExistence type="predicted"/>
<evidence type="ECO:0000313" key="1">
    <source>
        <dbReference type="EMBL" id="NHQ87682.1"/>
    </source>
</evidence>
<dbReference type="EMBL" id="JAAOLX010000008">
    <property type="protein sequence ID" value="NHQ87682.1"/>
    <property type="molecule type" value="Genomic_DNA"/>
</dbReference>
<organism evidence="1 2">
    <name type="scientific">Iodobacter violaceini</name>
    <dbReference type="NCBI Taxonomy" id="3044271"/>
    <lineage>
        <taxon>Bacteria</taxon>
        <taxon>Pseudomonadati</taxon>
        <taxon>Pseudomonadota</taxon>
        <taxon>Betaproteobacteria</taxon>
        <taxon>Neisseriales</taxon>
        <taxon>Chitinibacteraceae</taxon>
        <taxon>Iodobacter</taxon>
    </lineage>
</organism>
<evidence type="ECO:0000313" key="2">
    <source>
        <dbReference type="Proteomes" id="UP000712570"/>
    </source>
</evidence>
<accession>A0ABX0KYX1</accession>